<dbReference type="EMBL" id="FR824076">
    <property type="protein sequence ID" value="CCA17187.1"/>
    <property type="molecule type" value="Genomic_DNA"/>
</dbReference>
<proteinExistence type="predicted"/>
<dbReference type="HOGENOM" id="CLU_2054033_0_0_1"/>
<name>F0W7T5_9STRA</name>
<evidence type="ECO:0000313" key="1">
    <source>
        <dbReference type="EMBL" id="CCA17187.1"/>
    </source>
</evidence>
<protein>
    <submittedName>
        <fullName evidence="1">AlNc14C31G2888 protein</fullName>
    </submittedName>
</protein>
<gene>
    <name evidence="1" type="primary">AlNc14C31G2888</name>
    <name evidence="1" type="ORF">ALNC14_033300</name>
</gene>
<reference evidence="1" key="1">
    <citation type="journal article" date="2011" name="PLoS Biol.">
        <title>Gene gain and loss during evolution of obligate parasitism in the white rust pathogen of Arabidopsis thaliana.</title>
        <authorList>
            <person name="Kemen E."/>
            <person name="Gardiner A."/>
            <person name="Schultz-Larsen T."/>
            <person name="Kemen A.C."/>
            <person name="Balmuth A.L."/>
            <person name="Robert-Seilaniantz A."/>
            <person name="Bailey K."/>
            <person name="Holub E."/>
            <person name="Studholme D.J."/>
            <person name="Maclean D."/>
            <person name="Jones J.D."/>
        </authorList>
    </citation>
    <scope>NUCLEOTIDE SEQUENCE</scope>
</reference>
<reference evidence="1" key="2">
    <citation type="submission" date="2011-02" db="EMBL/GenBank/DDBJ databases">
        <authorList>
            <person name="MacLean D."/>
        </authorList>
    </citation>
    <scope>NUCLEOTIDE SEQUENCE</scope>
</reference>
<organism evidence="1">
    <name type="scientific">Albugo laibachii Nc14</name>
    <dbReference type="NCBI Taxonomy" id="890382"/>
    <lineage>
        <taxon>Eukaryota</taxon>
        <taxon>Sar</taxon>
        <taxon>Stramenopiles</taxon>
        <taxon>Oomycota</taxon>
        <taxon>Peronosporomycetes</taxon>
        <taxon>Albuginales</taxon>
        <taxon>Albuginaceae</taxon>
        <taxon>Albugo</taxon>
    </lineage>
</organism>
<dbReference type="AlphaFoldDB" id="F0W7T5"/>
<sequence>MGMFPATKSPARIWKERYLYLVAESEVCGGDGNLVLDNIVHYADPSMRIFMLSRQNLVRADYLRQEGELDNFAQSMKIELKSRQLARDVVNVARQEAKTAGNAINAYIGSYKLCMPEKNR</sequence>
<accession>F0W7T5</accession>